<dbReference type="Proteomes" id="UP000499080">
    <property type="component" value="Unassembled WGS sequence"/>
</dbReference>
<feature type="region of interest" description="Disordered" evidence="1">
    <location>
        <begin position="49"/>
        <end position="70"/>
    </location>
</feature>
<proteinExistence type="predicted"/>
<keyword evidence="3" id="KW-1185">Reference proteome</keyword>
<evidence type="ECO:0000256" key="1">
    <source>
        <dbReference type="SAM" id="MobiDB-lite"/>
    </source>
</evidence>
<sequence length="91" mass="10383">MAASSRSRVGGCDVTCIRSIRGRLIYDVRFRVYQPTNTVISGFEPGTLRTRSRDLTTRPQRPSDHSGNSIQSENFRQLYVSFLLSRLLTMK</sequence>
<feature type="compositionally biased region" description="Basic and acidic residues" evidence="1">
    <location>
        <begin position="51"/>
        <end position="64"/>
    </location>
</feature>
<organism evidence="2 3">
    <name type="scientific">Araneus ventricosus</name>
    <name type="common">Orbweaver spider</name>
    <name type="synonym">Epeira ventricosa</name>
    <dbReference type="NCBI Taxonomy" id="182803"/>
    <lineage>
        <taxon>Eukaryota</taxon>
        <taxon>Metazoa</taxon>
        <taxon>Ecdysozoa</taxon>
        <taxon>Arthropoda</taxon>
        <taxon>Chelicerata</taxon>
        <taxon>Arachnida</taxon>
        <taxon>Araneae</taxon>
        <taxon>Araneomorphae</taxon>
        <taxon>Entelegynae</taxon>
        <taxon>Araneoidea</taxon>
        <taxon>Araneidae</taxon>
        <taxon>Araneus</taxon>
    </lineage>
</organism>
<dbReference type="EMBL" id="BGPR01000054">
    <property type="protein sequence ID" value="GBL87631.1"/>
    <property type="molecule type" value="Genomic_DNA"/>
</dbReference>
<evidence type="ECO:0000313" key="3">
    <source>
        <dbReference type="Proteomes" id="UP000499080"/>
    </source>
</evidence>
<reference evidence="2 3" key="1">
    <citation type="journal article" date="2019" name="Sci. Rep.">
        <title>Orb-weaving spider Araneus ventricosus genome elucidates the spidroin gene catalogue.</title>
        <authorList>
            <person name="Kono N."/>
            <person name="Nakamura H."/>
            <person name="Ohtoshi R."/>
            <person name="Moran D.A.P."/>
            <person name="Shinohara A."/>
            <person name="Yoshida Y."/>
            <person name="Fujiwara M."/>
            <person name="Mori M."/>
            <person name="Tomita M."/>
            <person name="Arakawa K."/>
        </authorList>
    </citation>
    <scope>NUCLEOTIDE SEQUENCE [LARGE SCALE GENOMIC DNA]</scope>
</reference>
<name>A0A4Y2B5I3_ARAVE</name>
<protein>
    <submittedName>
        <fullName evidence="2">Uncharacterized protein</fullName>
    </submittedName>
</protein>
<accession>A0A4Y2B5I3</accession>
<gene>
    <name evidence="2" type="ORF">AVEN_165229_1</name>
</gene>
<comment type="caution">
    <text evidence="2">The sequence shown here is derived from an EMBL/GenBank/DDBJ whole genome shotgun (WGS) entry which is preliminary data.</text>
</comment>
<dbReference type="AlphaFoldDB" id="A0A4Y2B5I3"/>
<evidence type="ECO:0000313" key="2">
    <source>
        <dbReference type="EMBL" id="GBL87631.1"/>
    </source>
</evidence>